<keyword evidence="2" id="KW-1185">Reference proteome</keyword>
<dbReference type="KEGG" id="tbi:Tbis_3178"/>
<proteinExistence type="predicted"/>
<reference evidence="1 2" key="1">
    <citation type="submission" date="2010-01" db="EMBL/GenBank/DDBJ databases">
        <title>The complete genome of Thermobispora bispora DSM 43833.</title>
        <authorList>
            <consortium name="US DOE Joint Genome Institute (JGI-PGF)"/>
            <person name="Lucas S."/>
            <person name="Copeland A."/>
            <person name="Lapidus A."/>
            <person name="Glavina del Rio T."/>
            <person name="Dalin E."/>
            <person name="Tice H."/>
            <person name="Bruce D."/>
            <person name="Goodwin L."/>
            <person name="Pitluck S."/>
            <person name="Kyrpides N."/>
            <person name="Mavromatis K."/>
            <person name="Ivanova N."/>
            <person name="Mikhailova N."/>
            <person name="Chertkov O."/>
            <person name="Brettin T."/>
            <person name="Detter J.C."/>
            <person name="Han C."/>
            <person name="Larimer F."/>
            <person name="Land M."/>
            <person name="Hauser L."/>
            <person name="Markowitz V."/>
            <person name="Cheng J.-F."/>
            <person name="Hugenholtz P."/>
            <person name="Woyke T."/>
            <person name="Wu D."/>
            <person name="Jando M."/>
            <person name="Schneider S."/>
            <person name="Klenk H.-P."/>
            <person name="Eisen J.A."/>
        </authorList>
    </citation>
    <scope>NUCLEOTIDE SEQUENCE [LARGE SCALE GENOMIC DNA]</scope>
    <source>
        <strain evidence="2">ATCC 19993 / DSM 43833 / CBS 139.67 / JCM 10125 / KCTC 9307 / NBRC 14880 / R51</strain>
    </source>
</reference>
<dbReference type="STRING" id="469371.Tbis_3178"/>
<evidence type="ECO:0000313" key="2">
    <source>
        <dbReference type="Proteomes" id="UP000006640"/>
    </source>
</evidence>
<gene>
    <name evidence="1" type="ordered locus">Tbis_3178</name>
</gene>
<accession>D6Y8D6</accession>
<dbReference type="Proteomes" id="UP000006640">
    <property type="component" value="Chromosome"/>
</dbReference>
<dbReference type="AlphaFoldDB" id="D6Y8D6"/>
<dbReference type="HOGENOM" id="CLU_2453618_0_0_11"/>
<sequence>MLRQYWTIITVRHLTNVSTPSRPLDGSAYSSLSIGAISLATGNHVRTARSLLIRIPIRKTTKSPSILALCRMPPPLGSSTIQQLDSKAI</sequence>
<dbReference type="EMBL" id="CP001874">
    <property type="protein sequence ID" value="ADG89872.1"/>
    <property type="molecule type" value="Genomic_DNA"/>
</dbReference>
<protein>
    <submittedName>
        <fullName evidence="1">Uncharacterized protein</fullName>
    </submittedName>
</protein>
<evidence type="ECO:0000313" key="1">
    <source>
        <dbReference type="EMBL" id="ADG89872.1"/>
    </source>
</evidence>
<organism evidence="1 2">
    <name type="scientific">Thermobispora bispora (strain ATCC 19993 / DSM 43833 / CBS 139.67 / JCM 10125 / KCTC 9307 / NBRC 14880 / R51)</name>
    <dbReference type="NCBI Taxonomy" id="469371"/>
    <lineage>
        <taxon>Bacteria</taxon>
        <taxon>Bacillati</taxon>
        <taxon>Actinomycetota</taxon>
        <taxon>Actinomycetes</taxon>
        <taxon>Streptosporangiales</taxon>
        <taxon>Streptosporangiaceae</taxon>
        <taxon>Thermobispora</taxon>
    </lineage>
</organism>
<name>D6Y8D6_THEBD</name>